<dbReference type="Proteomes" id="UP000612055">
    <property type="component" value="Unassembled WGS sequence"/>
</dbReference>
<keyword evidence="2" id="KW-1185">Reference proteome</keyword>
<evidence type="ECO:0000313" key="1">
    <source>
        <dbReference type="EMBL" id="KAG2489147.1"/>
    </source>
</evidence>
<accession>A0A836BUK3</accession>
<dbReference type="EMBL" id="JAEHOE010000076">
    <property type="protein sequence ID" value="KAG2489147.1"/>
    <property type="molecule type" value="Genomic_DNA"/>
</dbReference>
<evidence type="ECO:0000313" key="2">
    <source>
        <dbReference type="Proteomes" id="UP000612055"/>
    </source>
</evidence>
<reference evidence="1" key="1">
    <citation type="journal article" date="2020" name="bioRxiv">
        <title>Comparative genomics of Chlamydomonas.</title>
        <authorList>
            <person name="Craig R.J."/>
            <person name="Hasan A.R."/>
            <person name="Ness R.W."/>
            <person name="Keightley P.D."/>
        </authorList>
    </citation>
    <scope>NUCLEOTIDE SEQUENCE</scope>
    <source>
        <strain evidence="1">CCAP 11/70</strain>
    </source>
</reference>
<comment type="caution">
    <text evidence="1">The sequence shown here is derived from an EMBL/GenBank/DDBJ whole genome shotgun (WGS) entry which is preliminary data.</text>
</comment>
<name>A0A836BUK3_9CHLO</name>
<proteinExistence type="predicted"/>
<protein>
    <submittedName>
        <fullName evidence="1">Uncharacterized protein</fullName>
    </submittedName>
</protein>
<dbReference type="AlphaFoldDB" id="A0A836BUK3"/>
<gene>
    <name evidence="1" type="ORF">HYH03_012373</name>
</gene>
<organism evidence="1 2">
    <name type="scientific">Edaphochlamys debaryana</name>
    <dbReference type="NCBI Taxonomy" id="47281"/>
    <lineage>
        <taxon>Eukaryota</taxon>
        <taxon>Viridiplantae</taxon>
        <taxon>Chlorophyta</taxon>
        <taxon>core chlorophytes</taxon>
        <taxon>Chlorophyceae</taxon>
        <taxon>CS clade</taxon>
        <taxon>Chlamydomonadales</taxon>
        <taxon>Chlamydomonadales incertae sedis</taxon>
        <taxon>Edaphochlamys</taxon>
    </lineage>
</organism>
<sequence>MRVRVQPRLQTEAWSLYWKESLRTETQASGAAWGGRRRGHEGAGPTHAACLDAFELDLPEAPSASASASDAGSGPTAAELMAAAAAAAGWPPAGSLTRLPGFAGPWERLLAGGRELPLEAPLRPLAEKGAAATGAEGEVQAAAEGGGGVVTVTLVRVVLKADGWKIRQPGDFLSDSDDEA</sequence>